<sequence length="575" mass="60486">MNLLISAGLLALLGSFSSLVVAQQAAAVAYAPKFTLCPPNTSLIRSAGTSKQSLSPSESSYISARKSQVLPSAWSSYLKNVKQAAKSNNIALPAYVSAILSQPTTFPNLGIATSGGGYRAAIFGAGVLNALDGRNLTSSGVGTGGLLQAASYLSGLSGGSWLLGSLIQADFPPLLDLIFGTSSGLGGWNAQVDLLQISTDPNVIAQFVGLLVQESAGKFLTGFPVTFTDIWARTLSRHFVTGTTAANFFDTNLTHGAGVTLSSITQLPTFAQHAQPFPIIVANSLTATDTEFPPLMNPIFEFTPFEFGSFDPQLSAFTPTQFLGSPNNSLCVTNMDQLGFVEGISSNLFSAFNTSETDLLNSNIGPIISALQSNFGQKNIRLDSSQIPNPFFGLSKGSFVDSDQTLLTLVDGGLDGEVIPLQPLLVKARKVDTIIAIDASADTLDNFAAGASVVASSQRAALFPKSYSFPPVPASNTSFLSQNLTTRPTFFGCNTRTTDDAPLLIYIANGGAPLGQTPVTNTTTLQTTYPAAEIQQMVEQTFDIATQGISTIKNGVASKEKTRDCEEWGVQELFG</sequence>
<organism evidence="11 12">
    <name type="scientific">Meripilus lineatus</name>
    <dbReference type="NCBI Taxonomy" id="2056292"/>
    <lineage>
        <taxon>Eukaryota</taxon>
        <taxon>Fungi</taxon>
        <taxon>Dikarya</taxon>
        <taxon>Basidiomycota</taxon>
        <taxon>Agaricomycotina</taxon>
        <taxon>Agaricomycetes</taxon>
        <taxon>Polyporales</taxon>
        <taxon>Meripilaceae</taxon>
        <taxon>Meripilus</taxon>
    </lineage>
</organism>
<keyword evidence="4 8" id="KW-0378">Hydrolase</keyword>
<dbReference type="GO" id="GO:0004622">
    <property type="term" value="F:phosphatidylcholine lysophospholipase activity"/>
    <property type="evidence" value="ECO:0007669"/>
    <property type="project" value="UniProtKB-EC"/>
</dbReference>
<keyword evidence="6 8" id="KW-0443">Lipid metabolism</keyword>
<dbReference type="PANTHER" id="PTHR10728:SF33">
    <property type="entry name" value="LYSOPHOSPHOLIPASE 1-RELATED"/>
    <property type="match status" value="1"/>
</dbReference>
<dbReference type="AlphaFoldDB" id="A0AAD5V8W8"/>
<evidence type="ECO:0000256" key="1">
    <source>
        <dbReference type="ARBA" id="ARBA00008780"/>
    </source>
</evidence>
<dbReference type="InterPro" id="IPR016035">
    <property type="entry name" value="Acyl_Trfase/lysoPLipase"/>
</dbReference>
<evidence type="ECO:0000256" key="9">
    <source>
        <dbReference type="RuleBase" id="RU362103"/>
    </source>
</evidence>
<keyword evidence="3 9" id="KW-0732">Signal</keyword>
<proteinExistence type="inferred from homology"/>
<dbReference type="Pfam" id="PF01735">
    <property type="entry name" value="PLA2_B"/>
    <property type="match status" value="1"/>
</dbReference>
<dbReference type="PANTHER" id="PTHR10728">
    <property type="entry name" value="CYTOSOLIC PHOSPHOLIPASE A2"/>
    <property type="match status" value="1"/>
</dbReference>
<comment type="caution">
    <text evidence="11">The sequence shown here is derived from an EMBL/GenBank/DDBJ whole genome shotgun (WGS) entry which is preliminary data.</text>
</comment>
<evidence type="ECO:0000256" key="2">
    <source>
        <dbReference type="ARBA" id="ARBA00013274"/>
    </source>
</evidence>
<reference evidence="11" key="1">
    <citation type="submission" date="2022-07" db="EMBL/GenBank/DDBJ databases">
        <title>Genome Sequence of Physisporinus lineatus.</title>
        <authorList>
            <person name="Buettner E."/>
        </authorList>
    </citation>
    <scope>NUCLEOTIDE SEQUENCE</scope>
    <source>
        <strain evidence="11">VT162</strain>
    </source>
</reference>
<comment type="similarity">
    <text evidence="1 9">Belongs to the lysophospholipase family.</text>
</comment>
<dbReference type="SUPFAM" id="SSF52151">
    <property type="entry name" value="FabD/lysophospholipase-like"/>
    <property type="match status" value="1"/>
</dbReference>
<dbReference type="PROSITE" id="PS51210">
    <property type="entry name" value="PLA2C"/>
    <property type="match status" value="1"/>
</dbReference>
<evidence type="ECO:0000256" key="3">
    <source>
        <dbReference type="ARBA" id="ARBA00022729"/>
    </source>
</evidence>
<dbReference type="InterPro" id="IPR002642">
    <property type="entry name" value="LysoPLipase_cat_dom"/>
</dbReference>
<dbReference type="EMBL" id="JANAWD010000050">
    <property type="protein sequence ID" value="KAJ3489234.1"/>
    <property type="molecule type" value="Genomic_DNA"/>
</dbReference>
<evidence type="ECO:0000256" key="7">
    <source>
        <dbReference type="ARBA" id="ARBA00023180"/>
    </source>
</evidence>
<keyword evidence="5 8" id="KW-0442">Lipid degradation</keyword>
<comment type="catalytic activity">
    <reaction evidence="9">
        <text>a 1-acyl-sn-glycero-3-phosphocholine + H2O = sn-glycerol 3-phosphocholine + a fatty acid + H(+)</text>
        <dbReference type="Rhea" id="RHEA:15177"/>
        <dbReference type="ChEBI" id="CHEBI:15377"/>
        <dbReference type="ChEBI" id="CHEBI:15378"/>
        <dbReference type="ChEBI" id="CHEBI:16870"/>
        <dbReference type="ChEBI" id="CHEBI:28868"/>
        <dbReference type="ChEBI" id="CHEBI:58168"/>
        <dbReference type="EC" id="3.1.1.5"/>
    </reaction>
</comment>
<dbReference type="GO" id="GO:0005829">
    <property type="term" value="C:cytosol"/>
    <property type="evidence" value="ECO:0007669"/>
    <property type="project" value="TreeGrafter"/>
</dbReference>
<feature type="chain" id="PRO_5041778657" description="Lysophospholipase" evidence="9">
    <location>
        <begin position="23"/>
        <end position="575"/>
    </location>
</feature>
<dbReference type="EC" id="3.1.1.5" evidence="2 9"/>
<feature type="domain" description="PLA2c" evidence="10">
    <location>
        <begin position="56"/>
        <end position="575"/>
    </location>
</feature>
<keyword evidence="7" id="KW-0325">Glycoprotein</keyword>
<evidence type="ECO:0000313" key="12">
    <source>
        <dbReference type="Proteomes" id="UP001212997"/>
    </source>
</evidence>
<accession>A0AAD5V8W8</accession>
<dbReference type="SMART" id="SM00022">
    <property type="entry name" value="PLAc"/>
    <property type="match status" value="1"/>
</dbReference>
<evidence type="ECO:0000256" key="6">
    <source>
        <dbReference type="ARBA" id="ARBA00023098"/>
    </source>
</evidence>
<dbReference type="Proteomes" id="UP001212997">
    <property type="component" value="Unassembled WGS sequence"/>
</dbReference>
<protein>
    <recommendedName>
        <fullName evidence="2 9">Lysophospholipase</fullName>
        <ecNumber evidence="2 9">3.1.1.5</ecNumber>
    </recommendedName>
</protein>
<evidence type="ECO:0000259" key="10">
    <source>
        <dbReference type="PROSITE" id="PS51210"/>
    </source>
</evidence>
<name>A0AAD5V8W8_9APHY</name>
<dbReference type="Gene3D" id="3.40.1090.10">
    <property type="entry name" value="Cytosolic phospholipase A2 catalytic domain"/>
    <property type="match status" value="1"/>
</dbReference>
<dbReference type="GO" id="GO:0004623">
    <property type="term" value="F:phospholipase A2 activity"/>
    <property type="evidence" value="ECO:0007669"/>
    <property type="project" value="TreeGrafter"/>
</dbReference>
<keyword evidence="12" id="KW-1185">Reference proteome</keyword>
<evidence type="ECO:0000256" key="5">
    <source>
        <dbReference type="ARBA" id="ARBA00022963"/>
    </source>
</evidence>
<evidence type="ECO:0000256" key="4">
    <source>
        <dbReference type="ARBA" id="ARBA00022801"/>
    </source>
</evidence>
<feature type="signal peptide" evidence="9">
    <location>
        <begin position="1"/>
        <end position="22"/>
    </location>
</feature>
<gene>
    <name evidence="11" type="ORF">NLI96_g2294</name>
</gene>
<evidence type="ECO:0000313" key="11">
    <source>
        <dbReference type="EMBL" id="KAJ3489234.1"/>
    </source>
</evidence>
<evidence type="ECO:0000256" key="8">
    <source>
        <dbReference type="PROSITE-ProRule" id="PRU00555"/>
    </source>
</evidence>
<dbReference type="GO" id="GO:0046475">
    <property type="term" value="P:glycerophospholipid catabolic process"/>
    <property type="evidence" value="ECO:0007669"/>
    <property type="project" value="TreeGrafter"/>
</dbReference>